<dbReference type="RefSeq" id="YP_009216164.1">
    <property type="nucleotide sequence ID" value="NC_028983.1"/>
</dbReference>
<evidence type="ECO:0000313" key="9">
    <source>
        <dbReference type="EMBL" id="AGR47063.1"/>
    </source>
</evidence>
<evidence type="ECO:0000313" key="10">
    <source>
        <dbReference type="Proteomes" id="UP000015093"/>
    </source>
</evidence>
<proteinExistence type="predicted"/>
<dbReference type="InterPro" id="IPR012339">
    <property type="entry name" value="Phage_T4_Gp32_ssDNA-bd"/>
</dbReference>
<keyword evidence="5" id="KW-0238">DNA-binding</keyword>
<keyword evidence="6" id="KW-0234">DNA repair</keyword>
<dbReference type="Gene3D" id="3.90.198.10">
    <property type="entry name" value="Replication Fork Single-Stranded Dna Binding Protein"/>
    <property type="match status" value="1"/>
</dbReference>
<evidence type="ECO:0000256" key="5">
    <source>
        <dbReference type="ARBA" id="ARBA00023125"/>
    </source>
</evidence>
<dbReference type="GO" id="GO:0003697">
    <property type="term" value="F:single-stranded DNA binding"/>
    <property type="evidence" value="ECO:0007669"/>
    <property type="project" value="InterPro"/>
</dbReference>
<keyword evidence="10" id="KW-1185">Reference proteome</keyword>
<dbReference type="EMBL" id="KC595513">
    <property type="protein sequence ID" value="AGR47063.1"/>
    <property type="molecule type" value="Genomic_DNA"/>
</dbReference>
<evidence type="ECO:0000256" key="1">
    <source>
        <dbReference type="ARBA" id="ARBA00022705"/>
    </source>
</evidence>
<reference evidence="9 10" key="1">
    <citation type="journal article" date="2014" name="Genome Announc.">
        <title>Genome Sequences of Three Novel Bacillus cereus Bacteriophages.</title>
        <authorList>
            <person name="Grose J.H."/>
            <person name="Jensen J.D."/>
            <person name="Merrill B.D."/>
            <person name="Fisher J.N."/>
            <person name="Burnett S.H."/>
            <person name="Breakwell D.P."/>
        </authorList>
    </citation>
    <scope>NUCLEOTIDE SEQUENCE [LARGE SCALE GENOMIC DNA]</scope>
</reference>
<sequence>MTVTSPKEELLMGKLDVSALAARLTELNSNSGGSGSGGGISWLNLKDGRNVIRILPPKGDGVFAKEVFVHFGVNKTEENKRGTMVVCPKTHGDNKPCPVCDVVAEFRKLSKKKDDKYDKTARELNKKTRVYYNVIDRADDLDSFEKKEVDGKEKWFNADDEEETPIKVFGSGIGIYKALLALIIDPEYGDITDEDEGLDIIITKSGTGFNTKYEVKSVRKESAIGFDNWEEESHDLNPLAKAKSYDEIEAILNGEEPEESGEQEEGEEAEEKPKKDSNKTKLKKEEKEEEEENSESKESSDGDGDDLSAEIAAKLAARRKRK</sequence>
<dbReference type="GO" id="GO:0006260">
    <property type="term" value="P:DNA replication"/>
    <property type="evidence" value="ECO:0007669"/>
    <property type="project" value="UniProtKB-KW"/>
</dbReference>
<accession>S5M976</accession>
<evidence type="ECO:0000256" key="4">
    <source>
        <dbReference type="ARBA" id="ARBA00022833"/>
    </source>
</evidence>
<keyword evidence="2" id="KW-0479">Metal-binding</keyword>
<keyword evidence="1" id="KW-0235">DNA replication</keyword>
<feature type="compositionally biased region" description="Acidic residues" evidence="7">
    <location>
        <begin position="255"/>
        <end position="270"/>
    </location>
</feature>
<evidence type="ECO:0000256" key="2">
    <source>
        <dbReference type="ARBA" id="ARBA00022723"/>
    </source>
</evidence>
<evidence type="ECO:0000256" key="7">
    <source>
        <dbReference type="SAM" id="MobiDB-lite"/>
    </source>
</evidence>
<keyword evidence="4" id="KW-0862">Zinc</keyword>
<name>S5M976_9CAUD</name>
<dbReference type="GO" id="GO:0046872">
    <property type="term" value="F:metal ion binding"/>
    <property type="evidence" value="ECO:0007669"/>
    <property type="project" value="UniProtKB-KW"/>
</dbReference>
<dbReference type="KEGG" id="vg:26642512"/>
<organism evidence="9 10">
    <name type="scientific">Bacillus phage Shanette</name>
    <dbReference type="NCBI Taxonomy" id="1296656"/>
    <lineage>
        <taxon>Viruses</taxon>
        <taxon>Duplodnaviria</taxon>
        <taxon>Heunggongvirae</taxon>
        <taxon>Uroviricota</taxon>
        <taxon>Caudoviricetes</taxon>
        <taxon>Herelleviridae</taxon>
        <taxon>Spounavirinae</taxon>
        <taxon>Siminovitchvirus</taxon>
        <taxon>Siminovitchvirus shanette</taxon>
    </lineage>
</organism>
<feature type="domain" description="Bacteriophage T4 Gp32 single-stranded DNA-binding" evidence="8">
    <location>
        <begin position="46"/>
        <end position="249"/>
    </location>
</feature>
<dbReference type="GO" id="GO:0006281">
    <property type="term" value="P:DNA repair"/>
    <property type="evidence" value="ECO:0007669"/>
    <property type="project" value="UniProtKB-KW"/>
</dbReference>
<dbReference type="Pfam" id="PF08804">
    <property type="entry name" value="gp32"/>
    <property type="match status" value="1"/>
</dbReference>
<evidence type="ECO:0000256" key="3">
    <source>
        <dbReference type="ARBA" id="ARBA00022763"/>
    </source>
</evidence>
<dbReference type="InterPro" id="IPR044947">
    <property type="entry name" value="Phage_T4_Gp32_ssDNA-bd_sf"/>
</dbReference>
<gene>
    <name evidence="9" type="ORF">SHANETTE_169</name>
</gene>
<evidence type="ECO:0000259" key="8">
    <source>
        <dbReference type="Pfam" id="PF08804"/>
    </source>
</evidence>
<dbReference type="GeneID" id="26642512"/>
<feature type="compositionally biased region" description="Basic and acidic residues" evidence="7">
    <location>
        <begin position="271"/>
        <end position="286"/>
    </location>
</feature>
<feature type="region of interest" description="Disordered" evidence="7">
    <location>
        <begin position="254"/>
        <end position="322"/>
    </location>
</feature>
<dbReference type="Proteomes" id="UP000015093">
    <property type="component" value="Segment"/>
</dbReference>
<evidence type="ECO:0000256" key="6">
    <source>
        <dbReference type="ARBA" id="ARBA00023204"/>
    </source>
</evidence>
<protein>
    <recommendedName>
        <fullName evidence="8">Bacteriophage T4 Gp32 single-stranded DNA-binding domain-containing protein</fullName>
    </recommendedName>
</protein>
<keyword evidence="3" id="KW-0227">DNA damage</keyword>